<gene>
    <name evidence="6" type="ORF">ENQ20_03240</name>
</gene>
<evidence type="ECO:0000259" key="4">
    <source>
        <dbReference type="PROSITE" id="PS50937"/>
    </source>
</evidence>
<keyword evidence="2" id="KW-0238">DNA-binding</keyword>
<dbReference type="InterPro" id="IPR036724">
    <property type="entry name" value="Cobalamin-bd_sf"/>
</dbReference>
<dbReference type="SUPFAM" id="SSF46955">
    <property type="entry name" value="Putative DNA-binding domain"/>
    <property type="match status" value="1"/>
</dbReference>
<dbReference type="PANTHER" id="PTHR30204:SF67">
    <property type="entry name" value="HTH-TYPE TRANSCRIPTIONAL REGULATOR MLRA-RELATED"/>
    <property type="match status" value="1"/>
</dbReference>
<dbReference type="Pfam" id="PF13411">
    <property type="entry name" value="MerR_1"/>
    <property type="match status" value="1"/>
</dbReference>
<dbReference type="GO" id="GO:0003677">
    <property type="term" value="F:DNA binding"/>
    <property type="evidence" value="ECO:0007669"/>
    <property type="project" value="UniProtKB-KW"/>
</dbReference>
<keyword evidence="3" id="KW-0804">Transcription</keyword>
<comment type="caution">
    <text evidence="6">The sequence shown here is derived from an EMBL/GenBank/DDBJ whole genome shotgun (WGS) entry which is preliminary data.</text>
</comment>
<accession>A0A7C1JWV3</accession>
<dbReference type="InterPro" id="IPR006158">
    <property type="entry name" value="Cobalamin-bd"/>
</dbReference>
<dbReference type="InterPro" id="IPR036594">
    <property type="entry name" value="Meth_synthase_dom"/>
</dbReference>
<dbReference type="CDD" id="cd02065">
    <property type="entry name" value="B12-binding_like"/>
    <property type="match status" value="1"/>
</dbReference>
<evidence type="ECO:0000256" key="3">
    <source>
        <dbReference type="ARBA" id="ARBA00023163"/>
    </source>
</evidence>
<dbReference type="Gene3D" id="3.40.50.280">
    <property type="entry name" value="Cobalamin-binding domain"/>
    <property type="match status" value="1"/>
</dbReference>
<evidence type="ECO:0000256" key="2">
    <source>
        <dbReference type="ARBA" id="ARBA00023125"/>
    </source>
</evidence>
<dbReference type="GO" id="GO:0031419">
    <property type="term" value="F:cobalamin binding"/>
    <property type="evidence" value="ECO:0007669"/>
    <property type="project" value="InterPro"/>
</dbReference>
<proteinExistence type="predicted"/>
<evidence type="ECO:0000256" key="1">
    <source>
        <dbReference type="ARBA" id="ARBA00023015"/>
    </source>
</evidence>
<dbReference type="CDD" id="cd01104">
    <property type="entry name" value="HTH_MlrA-CarA"/>
    <property type="match status" value="1"/>
</dbReference>
<name>A0A7C1JWV3_9CHLR</name>
<dbReference type="InterPro" id="IPR000551">
    <property type="entry name" value="MerR-type_HTH_dom"/>
</dbReference>
<sequence length="364" mass="40617">MLHKNSEGENVVSATIRLSDYSTTPLYNIKAVVQSTNISPSTLRAWERRYNMCRPQRSESGYRLYSDRDIAIIRWLKAQVDAGMSISQAVAWLQSIMEQSSSNEQVTLPDPTGRAVELQPVAAPSRLDLENFANLQAALLNALLNYQEEEAEAILARAFALYPVEHVGEYIIMQVLVEIGERWHRGELNVTREHYATNYLIQRLAAILRAAPNAADRPLIWVGCAPGELHEVGALLLSIYLRRAGYTVRYLGQNLPVDDLVAEVQEIRPDMVLFSATTTEAALSLQPLCERLASIEPPRPIIGYGGRAFNLRPELRNDLAGVYLGATAMEAVESIGEFLSEQTRLSPRHHRAIPGRQTSKQSGR</sequence>
<evidence type="ECO:0000313" key="6">
    <source>
        <dbReference type="EMBL" id="HDX30490.1"/>
    </source>
</evidence>
<dbReference type="InterPro" id="IPR047057">
    <property type="entry name" value="MerR_fam"/>
</dbReference>
<dbReference type="Pfam" id="PF02310">
    <property type="entry name" value="B12-binding"/>
    <property type="match status" value="1"/>
</dbReference>
<dbReference type="InterPro" id="IPR003759">
    <property type="entry name" value="Cbl-bd_cap"/>
</dbReference>
<organism evidence="6">
    <name type="scientific">Caldilinea aerophila</name>
    <dbReference type="NCBI Taxonomy" id="133453"/>
    <lineage>
        <taxon>Bacteria</taxon>
        <taxon>Bacillati</taxon>
        <taxon>Chloroflexota</taxon>
        <taxon>Caldilineae</taxon>
        <taxon>Caldilineales</taxon>
        <taxon>Caldilineaceae</taxon>
        <taxon>Caldilinea</taxon>
    </lineage>
</organism>
<dbReference type="SMART" id="SM00422">
    <property type="entry name" value="HTH_MERR"/>
    <property type="match status" value="1"/>
</dbReference>
<feature type="domain" description="HTH merR-type" evidence="4">
    <location>
        <begin position="26"/>
        <end position="95"/>
    </location>
</feature>
<dbReference type="PANTHER" id="PTHR30204">
    <property type="entry name" value="REDOX-CYCLING DRUG-SENSING TRANSCRIPTIONAL ACTIVATOR SOXR"/>
    <property type="match status" value="1"/>
</dbReference>
<dbReference type="SUPFAM" id="SSF52242">
    <property type="entry name" value="Cobalamin (vitamin B12)-binding domain"/>
    <property type="match status" value="1"/>
</dbReference>
<evidence type="ECO:0000259" key="5">
    <source>
        <dbReference type="PROSITE" id="PS51332"/>
    </source>
</evidence>
<dbReference type="PROSITE" id="PS51332">
    <property type="entry name" value="B12_BINDING"/>
    <property type="match status" value="1"/>
</dbReference>
<dbReference type="AlphaFoldDB" id="A0A7C1JWV3"/>
<feature type="domain" description="B12-binding" evidence="5">
    <location>
        <begin position="217"/>
        <end position="349"/>
    </location>
</feature>
<dbReference type="GO" id="GO:0046872">
    <property type="term" value="F:metal ion binding"/>
    <property type="evidence" value="ECO:0007669"/>
    <property type="project" value="InterPro"/>
</dbReference>
<dbReference type="PROSITE" id="PS50937">
    <property type="entry name" value="HTH_MERR_2"/>
    <property type="match status" value="1"/>
</dbReference>
<dbReference type="Gene3D" id="1.10.1660.10">
    <property type="match status" value="1"/>
</dbReference>
<dbReference type="Gene3D" id="1.10.1240.10">
    <property type="entry name" value="Methionine synthase domain"/>
    <property type="match status" value="1"/>
</dbReference>
<dbReference type="Pfam" id="PF02607">
    <property type="entry name" value="B12-binding_2"/>
    <property type="match status" value="1"/>
</dbReference>
<dbReference type="GO" id="GO:0003700">
    <property type="term" value="F:DNA-binding transcription factor activity"/>
    <property type="evidence" value="ECO:0007669"/>
    <property type="project" value="InterPro"/>
</dbReference>
<keyword evidence="1" id="KW-0805">Transcription regulation</keyword>
<reference evidence="6" key="1">
    <citation type="journal article" date="2020" name="mSystems">
        <title>Genome- and Community-Level Interaction Insights into Carbon Utilization and Element Cycling Functions of Hydrothermarchaeota in Hydrothermal Sediment.</title>
        <authorList>
            <person name="Zhou Z."/>
            <person name="Liu Y."/>
            <person name="Xu W."/>
            <person name="Pan J."/>
            <person name="Luo Z.H."/>
            <person name="Li M."/>
        </authorList>
    </citation>
    <scope>NUCLEOTIDE SEQUENCE [LARGE SCALE GENOMIC DNA]</scope>
    <source>
        <strain evidence="6">SpSt-289</strain>
    </source>
</reference>
<protein>
    <submittedName>
        <fullName evidence="6">MerR family transcriptional regulator</fullName>
    </submittedName>
</protein>
<dbReference type="EMBL" id="DSMG01000041">
    <property type="protein sequence ID" value="HDX30490.1"/>
    <property type="molecule type" value="Genomic_DNA"/>
</dbReference>
<dbReference type="InterPro" id="IPR009061">
    <property type="entry name" value="DNA-bd_dom_put_sf"/>
</dbReference>